<dbReference type="Gramene" id="Jr04_20280_p1">
    <property type="protein sequence ID" value="cds.Jr04_20280_p1"/>
    <property type="gene ID" value="Jr04_20280"/>
</dbReference>
<dbReference type="Pfam" id="PF05678">
    <property type="entry name" value="VQ"/>
    <property type="match status" value="1"/>
</dbReference>
<sequence length="122" mass="13203">MNSIAENPVLSPQKRKQLHGPRPAPLTVSKSSIKIRKPFPSRKSRSPVITYLQSPKVIHVRPEEFMCTVQRLTGNQAPSDAAASSHSYSSTSCVMAADETMGMGSSSNGKVQKYNGGVAIWC</sequence>
<accession>A0A2I4H538</accession>
<evidence type="ECO:0000256" key="1">
    <source>
        <dbReference type="SAM" id="MobiDB-lite"/>
    </source>
</evidence>
<dbReference type="RefSeq" id="XP_018851271.1">
    <property type="nucleotide sequence ID" value="XM_018995726.2"/>
</dbReference>
<dbReference type="PANTHER" id="PTHR33143">
    <property type="entry name" value="F16F4.1 PROTEIN-RELATED"/>
    <property type="match status" value="1"/>
</dbReference>
<dbReference type="Proteomes" id="UP000235220">
    <property type="component" value="Chromosome 4"/>
</dbReference>
<evidence type="ECO:0000313" key="2">
    <source>
        <dbReference type="Proteomes" id="UP000235220"/>
    </source>
</evidence>
<dbReference type="AlphaFoldDB" id="A0A2I4H538"/>
<dbReference type="STRING" id="51240.A0A2I4H538"/>
<reference evidence="3" key="1">
    <citation type="submission" date="2025-08" db="UniProtKB">
        <authorList>
            <consortium name="RefSeq"/>
        </authorList>
    </citation>
    <scope>IDENTIFICATION</scope>
    <source>
        <tissue evidence="3">Leaves</tissue>
    </source>
</reference>
<dbReference type="InterPro" id="IPR008889">
    <property type="entry name" value="VQ"/>
</dbReference>
<dbReference type="OrthoDB" id="1518325at2759"/>
<dbReference type="PANTHER" id="PTHR33143:SF63">
    <property type="entry name" value="F16F4.1 PROTEIN"/>
    <property type="match status" value="1"/>
</dbReference>
<feature type="region of interest" description="Disordered" evidence="1">
    <location>
        <begin position="1"/>
        <end position="46"/>
    </location>
</feature>
<dbReference type="KEGG" id="jre:109013582"/>
<feature type="compositionally biased region" description="Basic residues" evidence="1">
    <location>
        <begin position="33"/>
        <end position="45"/>
    </location>
</feature>
<gene>
    <name evidence="3" type="primary">LOC109013582</name>
</gene>
<dbReference type="GeneID" id="109013582"/>
<evidence type="ECO:0000313" key="3">
    <source>
        <dbReference type="RefSeq" id="XP_018851271.1"/>
    </source>
</evidence>
<proteinExistence type="predicted"/>
<organism evidence="2 3">
    <name type="scientific">Juglans regia</name>
    <name type="common">English walnut</name>
    <dbReference type="NCBI Taxonomy" id="51240"/>
    <lineage>
        <taxon>Eukaryota</taxon>
        <taxon>Viridiplantae</taxon>
        <taxon>Streptophyta</taxon>
        <taxon>Embryophyta</taxon>
        <taxon>Tracheophyta</taxon>
        <taxon>Spermatophyta</taxon>
        <taxon>Magnoliopsida</taxon>
        <taxon>eudicotyledons</taxon>
        <taxon>Gunneridae</taxon>
        <taxon>Pentapetalae</taxon>
        <taxon>rosids</taxon>
        <taxon>fabids</taxon>
        <taxon>Fagales</taxon>
        <taxon>Juglandaceae</taxon>
        <taxon>Juglans</taxon>
    </lineage>
</organism>
<dbReference type="InterPro" id="IPR039607">
    <property type="entry name" value="VQ_8/17/18/20/21/25"/>
</dbReference>
<keyword evidence="2" id="KW-1185">Reference proteome</keyword>
<name>A0A2I4H538_JUGRE</name>
<protein>
    <submittedName>
        <fullName evidence="3">Protein MKS1-like</fullName>
    </submittedName>
</protein>
<dbReference type="GO" id="GO:0005634">
    <property type="term" value="C:nucleus"/>
    <property type="evidence" value="ECO:0000318"/>
    <property type="project" value="GO_Central"/>
</dbReference>